<organism evidence="1 2">
    <name type="scientific">Candidatus Nitrosacidococcus tergens</name>
    <dbReference type="NCBI Taxonomy" id="553981"/>
    <lineage>
        <taxon>Bacteria</taxon>
        <taxon>Pseudomonadati</taxon>
        <taxon>Pseudomonadota</taxon>
        <taxon>Gammaproteobacteria</taxon>
        <taxon>Chromatiales</taxon>
        <taxon>Chromatiaceae</taxon>
        <taxon>Candidatus Nitrosacidococcus</taxon>
    </lineage>
</organism>
<sequence length="60" mass="6931">MLERRSPQRRIDRMVNRRFTRSVLTDMFTGLAWTPAAIPGGTSAIGNFREKQLTWRLPGI</sequence>
<accession>A0A7G1Q9X7</accession>
<dbReference type="EMBL" id="LR778175">
    <property type="protein sequence ID" value="CAB1276140.1"/>
    <property type="molecule type" value="Genomic_DNA"/>
</dbReference>
<protein>
    <submittedName>
        <fullName evidence="1">Uncharacterized protein</fullName>
    </submittedName>
</protein>
<reference evidence="1 2" key="1">
    <citation type="submission" date="2020-03" db="EMBL/GenBank/DDBJ databases">
        <authorList>
            <person name="Picone N."/>
        </authorList>
    </citation>
    <scope>NUCLEOTIDE SEQUENCE [LARGE SCALE GENOMIC DNA]</scope>
    <source>
        <strain evidence="1">NSCAC1</strain>
    </source>
</reference>
<proteinExistence type="predicted"/>
<gene>
    <name evidence="1" type="ORF">NSCAC_1018</name>
</gene>
<dbReference type="Proteomes" id="UP000516072">
    <property type="component" value="Chromosome"/>
</dbReference>
<dbReference type="AlphaFoldDB" id="A0A7G1Q9X7"/>
<evidence type="ECO:0000313" key="1">
    <source>
        <dbReference type="EMBL" id="CAB1276140.1"/>
    </source>
</evidence>
<keyword evidence="2" id="KW-1185">Reference proteome</keyword>
<evidence type="ECO:0000313" key="2">
    <source>
        <dbReference type="Proteomes" id="UP000516072"/>
    </source>
</evidence>
<dbReference type="KEGG" id="ntg:NSCAC_1018"/>
<name>A0A7G1Q9X7_9GAMM</name>